<dbReference type="AlphaFoldDB" id="A0A4R3K2L7"/>
<keyword evidence="3" id="KW-1185">Reference proteome</keyword>
<dbReference type="EMBL" id="SMAA01000021">
    <property type="protein sequence ID" value="TCS76692.1"/>
    <property type="molecule type" value="Genomic_DNA"/>
</dbReference>
<gene>
    <name evidence="2" type="ORF">EDC37_12127</name>
</gene>
<dbReference type="SUPFAM" id="SSF102114">
    <property type="entry name" value="Radical SAM enzymes"/>
    <property type="match status" value="1"/>
</dbReference>
<dbReference type="InterPro" id="IPR007197">
    <property type="entry name" value="rSAM"/>
</dbReference>
<name>A0A4R3K2L7_9FIRM</name>
<dbReference type="InterPro" id="IPR006638">
    <property type="entry name" value="Elp3/MiaA/NifB-like_rSAM"/>
</dbReference>
<dbReference type="SFLD" id="SFLDG01082">
    <property type="entry name" value="B12-binding_domain_containing"/>
    <property type="match status" value="1"/>
</dbReference>
<evidence type="ECO:0000259" key="1">
    <source>
        <dbReference type="PROSITE" id="PS51918"/>
    </source>
</evidence>
<organism evidence="2 3">
    <name type="scientific">Pectinatus cerevisiiphilus</name>
    <dbReference type="NCBI Taxonomy" id="86956"/>
    <lineage>
        <taxon>Bacteria</taxon>
        <taxon>Bacillati</taxon>
        <taxon>Bacillota</taxon>
        <taxon>Negativicutes</taxon>
        <taxon>Selenomonadales</taxon>
        <taxon>Selenomonadaceae</taxon>
        <taxon>Pectinatus</taxon>
    </lineage>
</organism>
<dbReference type="SMART" id="SM00729">
    <property type="entry name" value="Elp3"/>
    <property type="match status" value="1"/>
</dbReference>
<dbReference type="SFLD" id="SFLDS00029">
    <property type="entry name" value="Radical_SAM"/>
    <property type="match status" value="1"/>
</dbReference>
<protein>
    <submittedName>
        <fullName evidence="2">Radical SAM family uncharacterized protein</fullName>
    </submittedName>
</protein>
<sequence length="617" mass="70581">MIKLSPAVLQAVSKPARYTGGEVNAVHKDYNKISCSFALSMPDVYEVGMSNLGLKILYEVLNSRTDIAAERVYTPWPDMEEKMRENNIPLYTLESFRELKEFDFIGFSLQYELIYTNILNMLDLAGIPIFSKDRTAEMPFIIGGGPCVYNVEPIAEFFDFFIIGEGEEVILEVADAYIKWQAQSKTHDRVEFLHRVAAISGIYVPSFYRADYYENGLFKGLTPLYDDIPTTINKRVVKDMENVLTVEKPIVPYINIVHDRLMLELFRGCSRGCRFCQAGIAYRPVRERSSERLRSLAKKMINNTGYDEMSLTSLSSADYSCLPVLIDDLTEDYTGEKMNFSLPSLRIDSFSIDIAHKLQTTRKSGLTFAPEAGTQRLRDVINKGVTEEDLLKACSAAFKHGWKTVKLYFMMGLPTETDEDVIGIATLAEKVVALYKEIKGRRDVKVTVSVSCFVPKPFTPFQWFGQNSKAEFKRKQQILKEHINNRAIQFNYHDSSTSILEGIISRGDRRLSKVIYRAYKKGAKFDGWSEMFKFPIWEEAFAEEGIDTSQYNLRTRDFDEQLPWEHTTPGVKKQFLINEWNKAMQQELTHDCRRSSCTGCGICQALDVGIIDWEGNK</sequence>
<dbReference type="InterPro" id="IPR023404">
    <property type="entry name" value="rSAM_horseshoe"/>
</dbReference>
<dbReference type="GO" id="GO:0003824">
    <property type="term" value="F:catalytic activity"/>
    <property type="evidence" value="ECO:0007669"/>
    <property type="project" value="InterPro"/>
</dbReference>
<evidence type="ECO:0000313" key="3">
    <source>
        <dbReference type="Proteomes" id="UP000295188"/>
    </source>
</evidence>
<dbReference type="PANTHER" id="PTHR42731">
    <property type="entry name" value="SLL1084 PROTEIN"/>
    <property type="match status" value="1"/>
</dbReference>
<feature type="domain" description="Radical SAM core" evidence="1">
    <location>
        <begin position="255"/>
        <end position="489"/>
    </location>
</feature>
<dbReference type="Gene3D" id="3.80.30.20">
    <property type="entry name" value="tm_1862 like domain"/>
    <property type="match status" value="1"/>
</dbReference>
<dbReference type="Gene3D" id="3.40.50.280">
    <property type="entry name" value="Cobalamin-binding domain"/>
    <property type="match status" value="1"/>
</dbReference>
<accession>A0A4R3K2L7</accession>
<dbReference type="Pfam" id="PF04055">
    <property type="entry name" value="Radical_SAM"/>
    <property type="match status" value="1"/>
</dbReference>
<dbReference type="Proteomes" id="UP000295188">
    <property type="component" value="Unassembled WGS sequence"/>
</dbReference>
<evidence type="ECO:0000313" key="2">
    <source>
        <dbReference type="EMBL" id="TCS76692.1"/>
    </source>
</evidence>
<dbReference type="InterPro" id="IPR058240">
    <property type="entry name" value="rSAM_sf"/>
</dbReference>
<dbReference type="PANTHER" id="PTHR42731:SF1">
    <property type="entry name" value="RADICAL SAM DOMAIN PROTEIN"/>
    <property type="match status" value="1"/>
</dbReference>
<dbReference type="GO" id="GO:0051536">
    <property type="term" value="F:iron-sulfur cluster binding"/>
    <property type="evidence" value="ECO:0007669"/>
    <property type="project" value="InterPro"/>
</dbReference>
<proteinExistence type="predicted"/>
<dbReference type="InterPro" id="IPR023862">
    <property type="entry name" value="CHP03960_rSAM"/>
</dbReference>
<dbReference type="Pfam" id="PF19864">
    <property type="entry name" value="Radical_SAM_N2"/>
    <property type="match status" value="1"/>
</dbReference>
<comment type="caution">
    <text evidence="2">The sequence shown here is derived from an EMBL/GenBank/DDBJ whole genome shotgun (WGS) entry which is preliminary data.</text>
</comment>
<dbReference type="RefSeq" id="WP_330998859.1">
    <property type="nucleotide sequence ID" value="NZ_SMAA01000021.1"/>
</dbReference>
<dbReference type="InterPro" id="IPR045784">
    <property type="entry name" value="Radical_SAM_N2"/>
</dbReference>
<dbReference type="PROSITE" id="PS51918">
    <property type="entry name" value="RADICAL_SAM"/>
    <property type="match status" value="1"/>
</dbReference>
<dbReference type="CDD" id="cd01335">
    <property type="entry name" value="Radical_SAM"/>
    <property type="match status" value="1"/>
</dbReference>
<dbReference type="NCBIfam" id="TIGR03960">
    <property type="entry name" value="rSAM_fuse_unch"/>
    <property type="match status" value="1"/>
</dbReference>
<reference evidence="2 3" key="1">
    <citation type="submission" date="2019-03" db="EMBL/GenBank/DDBJ databases">
        <title>Genomic Encyclopedia of Type Strains, Phase IV (KMG-IV): sequencing the most valuable type-strain genomes for metagenomic binning, comparative biology and taxonomic classification.</title>
        <authorList>
            <person name="Goeker M."/>
        </authorList>
    </citation>
    <scope>NUCLEOTIDE SEQUENCE [LARGE SCALE GENOMIC DNA]</scope>
    <source>
        <strain evidence="2 3">DSM 20467</strain>
    </source>
</reference>